<comment type="caution">
    <text evidence="11">The sequence shown here is derived from an EMBL/GenBank/DDBJ whole genome shotgun (WGS) entry which is preliminary data.</text>
</comment>
<comment type="subcellular location">
    <subcellularLocation>
        <location evidence="9">Cell membrane</location>
        <topology evidence="9">Multi-pass membrane protein</topology>
    </subcellularLocation>
</comment>
<dbReference type="Pfam" id="PF01252">
    <property type="entry name" value="Peptidase_A8"/>
    <property type="match status" value="1"/>
</dbReference>
<keyword evidence="8 9" id="KW-0472">Membrane</keyword>
<dbReference type="GO" id="GO:0005886">
    <property type="term" value="C:plasma membrane"/>
    <property type="evidence" value="ECO:0007669"/>
    <property type="project" value="UniProtKB-SubCell"/>
</dbReference>
<evidence type="ECO:0000256" key="6">
    <source>
        <dbReference type="ARBA" id="ARBA00022801"/>
    </source>
</evidence>
<keyword evidence="5 9" id="KW-0064">Aspartyl protease</keyword>
<dbReference type="EMBL" id="DTIN01000015">
    <property type="protein sequence ID" value="HFX13572.1"/>
    <property type="molecule type" value="Genomic_DNA"/>
</dbReference>
<evidence type="ECO:0000256" key="2">
    <source>
        <dbReference type="ARBA" id="ARBA00022475"/>
    </source>
</evidence>
<organism evidence="11">
    <name type="scientific">Dictyoglomus thermophilum</name>
    <dbReference type="NCBI Taxonomy" id="14"/>
    <lineage>
        <taxon>Bacteria</taxon>
        <taxon>Pseudomonadati</taxon>
        <taxon>Dictyoglomota</taxon>
        <taxon>Dictyoglomia</taxon>
        <taxon>Dictyoglomales</taxon>
        <taxon>Dictyoglomaceae</taxon>
        <taxon>Dictyoglomus</taxon>
    </lineage>
</organism>
<name>A0A7C3MP02_DICTH</name>
<keyword evidence="4 9" id="KW-0812">Transmembrane</keyword>
<keyword evidence="7 9" id="KW-1133">Transmembrane helix</keyword>
<dbReference type="GO" id="GO:0006508">
    <property type="term" value="P:proteolysis"/>
    <property type="evidence" value="ECO:0007669"/>
    <property type="project" value="UniProtKB-KW"/>
</dbReference>
<protein>
    <recommendedName>
        <fullName evidence="9">Lipoprotein signal peptidase</fullName>
        <ecNumber evidence="9">3.4.23.36</ecNumber>
    </recommendedName>
    <alternativeName>
        <fullName evidence="9">Prolipoprotein signal peptidase</fullName>
    </alternativeName>
    <alternativeName>
        <fullName evidence="9">Signal peptidase II</fullName>
        <shortName evidence="9">SPase II</shortName>
    </alternativeName>
</protein>
<dbReference type="PANTHER" id="PTHR33695:SF1">
    <property type="entry name" value="LIPOPROTEIN SIGNAL PEPTIDASE"/>
    <property type="match status" value="1"/>
</dbReference>
<dbReference type="AlphaFoldDB" id="A0A7C3MP02"/>
<gene>
    <name evidence="9" type="primary">lspA</name>
    <name evidence="11" type="ORF">ENW00_05365</name>
</gene>
<keyword evidence="6 9" id="KW-0378">Hydrolase</keyword>
<evidence type="ECO:0000256" key="3">
    <source>
        <dbReference type="ARBA" id="ARBA00022670"/>
    </source>
</evidence>
<evidence type="ECO:0000256" key="8">
    <source>
        <dbReference type="ARBA" id="ARBA00023136"/>
    </source>
</evidence>
<feature type="active site" evidence="9">
    <location>
        <position position="114"/>
    </location>
</feature>
<sequence>MKYWIILILFLIDRITKEMANRHFFDGVKLDFVISFNLVHNYGAALGIYIPRFFLIFFSFLALIVLLILYKKFSFLGIAFILGGLLGNLYDRVFYGYVIDFIHMKNFFVFNLADVFITLGGFFLFLKLIK</sequence>
<proteinExistence type="inferred from homology"/>
<reference evidence="11" key="1">
    <citation type="journal article" date="2020" name="mSystems">
        <title>Genome- and Community-Level Interaction Insights into Carbon Utilization and Element Cycling Functions of Hydrothermarchaeota in Hydrothermal Sediment.</title>
        <authorList>
            <person name="Zhou Z."/>
            <person name="Liu Y."/>
            <person name="Xu W."/>
            <person name="Pan J."/>
            <person name="Luo Z.H."/>
            <person name="Li M."/>
        </authorList>
    </citation>
    <scope>NUCLEOTIDE SEQUENCE [LARGE SCALE GENOMIC DNA]</scope>
    <source>
        <strain evidence="11">SpSt-81</strain>
    </source>
</reference>
<dbReference type="PANTHER" id="PTHR33695">
    <property type="entry name" value="LIPOPROTEIN SIGNAL PEPTIDASE"/>
    <property type="match status" value="1"/>
</dbReference>
<dbReference type="PRINTS" id="PR00781">
    <property type="entry name" value="LIPOSIGPTASE"/>
</dbReference>
<dbReference type="UniPathway" id="UPA00665"/>
<evidence type="ECO:0000256" key="4">
    <source>
        <dbReference type="ARBA" id="ARBA00022692"/>
    </source>
</evidence>
<dbReference type="InterPro" id="IPR001872">
    <property type="entry name" value="Peptidase_A8"/>
</dbReference>
<evidence type="ECO:0000256" key="1">
    <source>
        <dbReference type="ARBA" id="ARBA00006139"/>
    </source>
</evidence>
<evidence type="ECO:0000256" key="9">
    <source>
        <dbReference type="HAMAP-Rule" id="MF_00161"/>
    </source>
</evidence>
<comment type="similarity">
    <text evidence="1 9 10">Belongs to the peptidase A8 family.</text>
</comment>
<feature type="transmembrane region" description="Helical" evidence="9">
    <location>
        <begin position="44"/>
        <end position="68"/>
    </location>
</feature>
<feature type="transmembrane region" description="Helical" evidence="9">
    <location>
        <begin position="107"/>
        <end position="126"/>
    </location>
</feature>
<evidence type="ECO:0000256" key="5">
    <source>
        <dbReference type="ARBA" id="ARBA00022750"/>
    </source>
</evidence>
<dbReference type="GO" id="GO:0004190">
    <property type="term" value="F:aspartic-type endopeptidase activity"/>
    <property type="evidence" value="ECO:0007669"/>
    <property type="project" value="UniProtKB-UniRule"/>
</dbReference>
<dbReference type="HAMAP" id="MF_00161">
    <property type="entry name" value="LspA"/>
    <property type="match status" value="1"/>
</dbReference>
<keyword evidence="2 9" id="KW-1003">Cell membrane</keyword>
<comment type="caution">
    <text evidence="9">Lacks conserved residue(s) required for the propagation of feature annotation.</text>
</comment>
<dbReference type="EC" id="3.4.23.36" evidence="9"/>
<feature type="active site" evidence="9">
    <location>
        <position position="100"/>
    </location>
</feature>
<comment type="function">
    <text evidence="9">This protein specifically catalyzes the removal of signal peptides from prolipoproteins.</text>
</comment>
<evidence type="ECO:0000256" key="7">
    <source>
        <dbReference type="ARBA" id="ARBA00022989"/>
    </source>
</evidence>
<evidence type="ECO:0000313" key="11">
    <source>
        <dbReference type="EMBL" id="HFX13572.1"/>
    </source>
</evidence>
<accession>A0A7C3MP02</accession>
<comment type="pathway">
    <text evidence="9">Protein modification; lipoprotein biosynthesis (signal peptide cleavage).</text>
</comment>
<keyword evidence="3 9" id="KW-0645">Protease</keyword>
<feature type="transmembrane region" description="Helical" evidence="9">
    <location>
        <begin position="75"/>
        <end position="95"/>
    </location>
</feature>
<comment type="catalytic activity">
    <reaction evidence="9">
        <text>Release of signal peptides from bacterial membrane prolipoproteins. Hydrolyzes -Xaa-Yaa-Zaa-|-(S,diacylglyceryl)Cys-, in which Xaa is hydrophobic (preferably Leu), and Yaa (Ala or Ser) and Zaa (Gly or Ala) have small, neutral side chains.</text>
        <dbReference type="EC" id="3.4.23.36"/>
    </reaction>
</comment>
<evidence type="ECO:0000256" key="10">
    <source>
        <dbReference type="RuleBase" id="RU004181"/>
    </source>
</evidence>